<dbReference type="InterPro" id="IPR050411">
    <property type="entry name" value="AlphaKG_dependent_hydroxylases"/>
</dbReference>
<dbReference type="InterPro" id="IPR003819">
    <property type="entry name" value="TauD/TfdA-like"/>
</dbReference>
<organism evidence="11 12">
    <name type="scientific">Halomonas urmiana</name>
    <dbReference type="NCBI Taxonomy" id="490901"/>
    <lineage>
        <taxon>Bacteria</taxon>
        <taxon>Pseudomonadati</taxon>
        <taxon>Pseudomonadota</taxon>
        <taxon>Gammaproteobacteria</taxon>
        <taxon>Oceanospirillales</taxon>
        <taxon>Halomonadaceae</taxon>
        <taxon>Halomonas</taxon>
    </lineage>
</organism>
<dbReference type="GO" id="GO:0046872">
    <property type="term" value="F:metal ion binding"/>
    <property type="evidence" value="ECO:0007669"/>
    <property type="project" value="UniProtKB-KW"/>
</dbReference>
<dbReference type="InterPro" id="IPR038492">
    <property type="entry name" value="GBBH-like_N_sf"/>
</dbReference>
<dbReference type="Pfam" id="PF06155">
    <property type="entry name" value="GBBH-like_N"/>
    <property type="match status" value="1"/>
</dbReference>
<dbReference type="GO" id="GO:0016706">
    <property type="term" value="F:2-oxoglutarate-dependent dioxygenase activity"/>
    <property type="evidence" value="ECO:0007669"/>
    <property type="project" value="UniProtKB-ARBA"/>
</dbReference>
<dbReference type="Gene3D" id="3.30.2020.30">
    <property type="match status" value="1"/>
</dbReference>
<dbReference type="FunFam" id="3.30.2020.30:FF:000002">
    <property type="entry name" value="Putative gamma-butyrobetaine dioxygenase"/>
    <property type="match status" value="1"/>
</dbReference>
<dbReference type="FunFam" id="3.60.130.10:FF:000001">
    <property type="entry name" value="Trimethyllysine dioxygenase, mitochondrial"/>
    <property type="match status" value="1"/>
</dbReference>
<feature type="domain" description="Gamma-butyrobetaine hydroxylase-like N-terminal" evidence="10">
    <location>
        <begin position="30"/>
        <end position="110"/>
    </location>
</feature>
<dbReference type="PANTHER" id="PTHR10696:SF25">
    <property type="entry name" value="OXIDOREDUCTASE AIM17-RELATED"/>
    <property type="match status" value="1"/>
</dbReference>
<name>A0A5R8MED8_9GAMM</name>
<keyword evidence="5" id="KW-0223">Dioxygenase</keyword>
<evidence type="ECO:0000259" key="10">
    <source>
        <dbReference type="Pfam" id="PF06155"/>
    </source>
</evidence>
<evidence type="ECO:0000256" key="3">
    <source>
        <dbReference type="ARBA" id="ARBA00008654"/>
    </source>
</evidence>
<evidence type="ECO:0000256" key="7">
    <source>
        <dbReference type="ARBA" id="ARBA00023004"/>
    </source>
</evidence>
<evidence type="ECO:0000313" key="11">
    <source>
        <dbReference type="EMBL" id="TLF48184.1"/>
    </source>
</evidence>
<dbReference type="CDD" id="cd00250">
    <property type="entry name" value="CAS_like"/>
    <property type="match status" value="1"/>
</dbReference>
<dbReference type="Pfam" id="PF02668">
    <property type="entry name" value="TauD"/>
    <property type="match status" value="1"/>
</dbReference>
<dbReference type="Gene3D" id="3.60.130.10">
    <property type="entry name" value="Clavaminate synthase-like"/>
    <property type="match status" value="1"/>
</dbReference>
<comment type="similarity">
    <text evidence="3">Belongs to the gamma-BBH/TMLD family.</text>
</comment>
<comment type="cofactor">
    <cofactor evidence="1">
        <name>Fe(2+)</name>
        <dbReference type="ChEBI" id="CHEBI:29033"/>
    </cofactor>
</comment>
<gene>
    <name evidence="11" type="ORF">FEI13_13780</name>
</gene>
<dbReference type="GO" id="GO:0045329">
    <property type="term" value="P:carnitine biosynthetic process"/>
    <property type="evidence" value="ECO:0007669"/>
    <property type="project" value="TreeGrafter"/>
</dbReference>
<keyword evidence="6" id="KW-0560">Oxidoreductase</keyword>
<reference evidence="11 12" key="1">
    <citation type="journal article" date="2007" name="Int. J. Syst. Evol. Microbiol.">
        <title>Halomonas saccharevitans sp. nov., Halomonas arcis sp. nov. and Halomonas subterranea sp. nov., halophilic bacteria isolated from hypersaline environments of China.</title>
        <authorList>
            <person name="Xu X.W."/>
            <person name="Wu Y.H."/>
            <person name="Zhou Z."/>
            <person name="Wang C.S."/>
            <person name="Zhou Y.G."/>
            <person name="Zhang H.B."/>
            <person name="Wang Y."/>
            <person name="Wu M."/>
        </authorList>
    </citation>
    <scope>NUCLEOTIDE SEQUENCE [LARGE SCALE GENOMIC DNA]</scope>
    <source>
        <strain evidence="11 12">TBZ3</strain>
    </source>
</reference>
<evidence type="ECO:0000256" key="8">
    <source>
        <dbReference type="SAM" id="MobiDB-lite"/>
    </source>
</evidence>
<keyword evidence="7" id="KW-0408">Iron</keyword>
<evidence type="ECO:0000256" key="6">
    <source>
        <dbReference type="ARBA" id="ARBA00023002"/>
    </source>
</evidence>
<protein>
    <submittedName>
        <fullName evidence="11">DUF971 domain-containing protein</fullName>
    </submittedName>
</protein>
<evidence type="ECO:0000256" key="2">
    <source>
        <dbReference type="ARBA" id="ARBA00001961"/>
    </source>
</evidence>
<proteinExistence type="inferred from homology"/>
<evidence type="ECO:0000256" key="4">
    <source>
        <dbReference type="ARBA" id="ARBA00022723"/>
    </source>
</evidence>
<comment type="cofactor">
    <cofactor evidence="2">
        <name>L-ascorbate</name>
        <dbReference type="ChEBI" id="CHEBI:38290"/>
    </cofactor>
</comment>
<keyword evidence="4" id="KW-0479">Metal-binding</keyword>
<evidence type="ECO:0000259" key="9">
    <source>
        <dbReference type="Pfam" id="PF02668"/>
    </source>
</evidence>
<dbReference type="AlphaFoldDB" id="A0A5R8MED8"/>
<evidence type="ECO:0000256" key="5">
    <source>
        <dbReference type="ARBA" id="ARBA00022964"/>
    </source>
</evidence>
<dbReference type="SUPFAM" id="SSF51197">
    <property type="entry name" value="Clavaminate synthase-like"/>
    <property type="match status" value="1"/>
</dbReference>
<dbReference type="InterPro" id="IPR042098">
    <property type="entry name" value="TauD-like_sf"/>
</dbReference>
<dbReference type="OrthoDB" id="979809at2"/>
<dbReference type="PANTHER" id="PTHR10696">
    <property type="entry name" value="GAMMA-BUTYROBETAINE HYDROXYLASE-RELATED"/>
    <property type="match status" value="1"/>
</dbReference>
<keyword evidence="12" id="KW-1185">Reference proteome</keyword>
<dbReference type="InterPro" id="IPR010376">
    <property type="entry name" value="GBBH-like_N"/>
</dbReference>
<feature type="domain" description="TauD/TfdA-like" evidence="9">
    <location>
        <begin position="141"/>
        <end position="373"/>
    </location>
</feature>
<comment type="caution">
    <text evidence="11">The sequence shown here is derived from an EMBL/GenBank/DDBJ whole genome shotgun (WGS) entry which is preliminary data.</text>
</comment>
<accession>A0A5R8MED8</accession>
<dbReference type="RefSeq" id="WP_138182097.1">
    <property type="nucleotide sequence ID" value="NZ_VBUI01000021.1"/>
</dbReference>
<evidence type="ECO:0000256" key="1">
    <source>
        <dbReference type="ARBA" id="ARBA00001954"/>
    </source>
</evidence>
<sequence>MTDTPITDARTVQPMGELSPHTEGPPLIEATDAGRQLALRWSNGNQARFPLTWLRDHCACAECRHPMTRERLYMALEVPEQAPAMRLEDGNLILTWADGHVSRFDAVWLHQRRPGQTRDDAVPSRRPWAQDYRPTRVAHADFMAGTAGERAWLTALLRDGLVLLENGPLADEEVRRLAGRIGPLRATNFGARFDVKSKPNPNNAAYTAIGLALHTDLPNWRNPPDIQLLYCLENDAEGGESTFFDGFAAAEALRRQNPEAFRRLSETEIDFRFQDEEHDLVWTAPLLSLDEQGQVIEVRLNNWIRDTLRLPLEEIDAWYDAYRAFWALAQDPRNRLEFSLAPGEMVAFDNRRVLHGRRAFDPSTGRRHLQGTYLDLDMCESRLRVLARRG</sequence>
<dbReference type="EMBL" id="VBUI01000021">
    <property type="protein sequence ID" value="TLF48184.1"/>
    <property type="molecule type" value="Genomic_DNA"/>
</dbReference>
<evidence type="ECO:0000313" key="12">
    <source>
        <dbReference type="Proteomes" id="UP000306973"/>
    </source>
</evidence>
<feature type="region of interest" description="Disordered" evidence="8">
    <location>
        <begin position="1"/>
        <end position="25"/>
    </location>
</feature>
<dbReference type="Proteomes" id="UP000306973">
    <property type="component" value="Unassembled WGS sequence"/>
</dbReference>